<dbReference type="EMBL" id="CP159510">
    <property type="protein sequence ID" value="XCJ16293.1"/>
    <property type="molecule type" value="Genomic_DNA"/>
</dbReference>
<dbReference type="PANTHER" id="PTHR33795:SF1">
    <property type="entry name" value="INSERTION ELEMENT IS150 PROTEIN INSJ"/>
    <property type="match status" value="1"/>
</dbReference>
<sequence length="162" mass="18556">MTKYSIDFKVKVFGEYFEGMGCASLCYKCHIPSDKTVLSWVHRYQAKGMAGIKSCDQRPEYTCNFKLKVLQRMRENHSPLKVQLFISISLHRLRSINGIDGLKQGGVDGLKNKRGRPPMGKHKHLDRTASKNDKAKNPLQSDAQRLKDLELENELFGLRMNT</sequence>
<name>A0AAU8IE72_9BACL</name>
<organism evidence="2">
    <name type="scientific">Sporolactobacillus sp. Y61</name>
    <dbReference type="NCBI Taxonomy" id="3160863"/>
    <lineage>
        <taxon>Bacteria</taxon>
        <taxon>Bacillati</taxon>
        <taxon>Bacillota</taxon>
        <taxon>Bacilli</taxon>
        <taxon>Bacillales</taxon>
        <taxon>Sporolactobacillaceae</taxon>
        <taxon>Sporolactobacillus</taxon>
    </lineage>
</organism>
<dbReference type="InterPro" id="IPR009057">
    <property type="entry name" value="Homeodomain-like_sf"/>
</dbReference>
<dbReference type="AlphaFoldDB" id="A0AAU8IE72"/>
<proteinExistence type="predicted"/>
<dbReference type="RefSeq" id="WP_353947871.1">
    <property type="nucleotide sequence ID" value="NZ_CP159510.1"/>
</dbReference>
<dbReference type="InterPro" id="IPR052057">
    <property type="entry name" value="IS150/IS1296_orfA-like"/>
</dbReference>
<dbReference type="PANTHER" id="PTHR33795">
    <property type="entry name" value="INSERTION ELEMENT IS150 PROTEIN INSJ"/>
    <property type="match status" value="1"/>
</dbReference>
<gene>
    <name evidence="2" type="ORF">ABNN70_11465</name>
</gene>
<feature type="compositionally biased region" description="Basic residues" evidence="1">
    <location>
        <begin position="112"/>
        <end position="125"/>
    </location>
</feature>
<protein>
    <submittedName>
        <fullName evidence="2">Transposase</fullName>
    </submittedName>
</protein>
<feature type="compositionally biased region" description="Basic and acidic residues" evidence="1">
    <location>
        <begin position="126"/>
        <end position="136"/>
    </location>
</feature>
<feature type="region of interest" description="Disordered" evidence="1">
    <location>
        <begin position="107"/>
        <end position="141"/>
    </location>
</feature>
<dbReference type="SUPFAM" id="SSF46689">
    <property type="entry name" value="Homeodomain-like"/>
    <property type="match status" value="1"/>
</dbReference>
<reference evidence="2" key="1">
    <citation type="submission" date="2024-06" db="EMBL/GenBank/DDBJ databases">
        <authorList>
            <person name="Fan A."/>
            <person name="Zhang F.Y."/>
            <person name="Zhang L."/>
        </authorList>
    </citation>
    <scope>NUCLEOTIDE SEQUENCE</scope>
    <source>
        <strain evidence="2">Y61</strain>
    </source>
</reference>
<accession>A0AAU8IE72</accession>
<evidence type="ECO:0000313" key="2">
    <source>
        <dbReference type="EMBL" id="XCJ16293.1"/>
    </source>
</evidence>
<evidence type="ECO:0000256" key="1">
    <source>
        <dbReference type="SAM" id="MobiDB-lite"/>
    </source>
</evidence>